<dbReference type="Pfam" id="PF04108">
    <property type="entry name" value="ATG17_like"/>
    <property type="match status" value="1"/>
</dbReference>
<dbReference type="GeneID" id="36572638"/>
<dbReference type="AlphaFoldDB" id="A0A2T3AVG2"/>
<dbReference type="InterPro" id="IPR007240">
    <property type="entry name" value="Atg17"/>
</dbReference>
<keyword evidence="7" id="KW-0175">Coiled coil</keyword>
<name>A0A2T3AVG2_AMORE</name>
<feature type="domain" description="Autophagy protein ATG17-like" evidence="8">
    <location>
        <begin position="42"/>
        <end position="447"/>
    </location>
</feature>
<comment type="function">
    <text evidence="6">Autophagy-specific protein that functions in response to autophagy-inducing signals as a scaffold to recruit other ATG proteins to organize preautophagosomal structure (PAS) formation. Modulates the timing and magnitude of the autophagy response, such as the size of the sequestering vesicles. Plays particularly a role in pexophagy and nucleophagy.</text>
</comment>
<evidence type="ECO:0000313" key="9">
    <source>
        <dbReference type="EMBL" id="PSS12644.1"/>
    </source>
</evidence>
<dbReference type="GO" id="GO:0000422">
    <property type="term" value="P:autophagy of mitochondrion"/>
    <property type="evidence" value="ECO:0007669"/>
    <property type="project" value="TreeGrafter"/>
</dbReference>
<dbReference type="PANTHER" id="PTHR28005">
    <property type="entry name" value="AUTOPHAGY-RELATED PROTEIN 17"/>
    <property type="match status" value="1"/>
</dbReference>
<comment type="similarity">
    <text evidence="1 6">Belongs to the ATG17 family.</text>
</comment>
<dbReference type="GO" id="GO:0034727">
    <property type="term" value="P:piecemeal microautophagy of the nucleus"/>
    <property type="evidence" value="ECO:0007669"/>
    <property type="project" value="TreeGrafter"/>
</dbReference>
<dbReference type="Proteomes" id="UP000241818">
    <property type="component" value="Unassembled WGS sequence"/>
</dbReference>
<dbReference type="GO" id="GO:0034045">
    <property type="term" value="C:phagophore assembly site membrane"/>
    <property type="evidence" value="ECO:0007669"/>
    <property type="project" value="UniProtKB-SubCell"/>
</dbReference>
<reference evidence="9 10" key="1">
    <citation type="journal article" date="2018" name="New Phytol.">
        <title>Comparative genomics and transcriptomics depict ericoid mycorrhizal fungi as versatile saprotrophs and plant mutualists.</title>
        <authorList>
            <person name="Martino E."/>
            <person name="Morin E."/>
            <person name="Grelet G.A."/>
            <person name="Kuo A."/>
            <person name="Kohler A."/>
            <person name="Daghino S."/>
            <person name="Barry K.W."/>
            <person name="Cichocki N."/>
            <person name="Clum A."/>
            <person name="Dockter R.B."/>
            <person name="Hainaut M."/>
            <person name="Kuo R.C."/>
            <person name="LaButti K."/>
            <person name="Lindahl B.D."/>
            <person name="Lindquist E.A."/>
            <person name="Lipzen A."/>
            <person name="Khouja H.R."/>
            <person name="Magnuson J."/>
            <person name="Murat C."/>
            <person name="Ohm R.A."/>
            <person name="Singer S.W."/>
            <person name="Spatafora J.W."/>
            <person name="Wang M."/>
            <person name="Veneault-Fourrey C."/>
            <person name="Henrissat B."/>
            <person name="Grigoriev I.V."/>
            <person name="Martin F.M."/>
            <person name="Perotto S."/>
        </authorList>
    </citation>
    <scope>NUCLEOTIDE SEQUENCE [LARGE SCALE GENOMIC DNA]</scope>
    <source>
        <strain evidence="9 10">ATCC 22711</strain>
    </source>
</reference>
<evidence type="ECO:0000259" key="8">
    <source>
        <dbReference type="Pfam" id="PF04108"/>
    </source>
</evidence>
<protein>
    <recommendedName>
        <fullName evidence="2 6">Autophagy-related protein 17</fullName>
    </recommendedName>
</protein>
<evidence type="ECO:0000256" key="3">
    <source>
        <dbReference type="ARBA" id="ARBA00022490"/>
    </source>
</evidence>
<dbReference type="GO" id="GO:1990316">
    <property type="term" value="C:Atg1/ULK1 kinase complex"/>
    <property type="evidence" value="ECO:0007669"/>
    <property type="project" value="TreeGrafter"/>
</dbReference>
<evidence type="ECO:0000256" key="7">
    <source>
        <dbReference type="SAM" id="Coils"/>
    </source>
</evidence>
<evidence type="ECO:0000256" key="2">
    <source>
        <dbReference type="ARBA" id="ARBA00013806"/>
    </source>
</evidence>
<evidence type="ECO:0000256" key="1">
    <source>
        <dbReference type="ARBA" id="ARBA00006259"/>
    </source>
</evidence>
<evidence type="ECO:0000313" key="10">
    <source>
        <dbReference type="Proteomes" id="UP000241818"/>
    </source>
</evidence>
<sequence length="501" mass="55606">MSSPASHSHASASPGASQSVSGIHGDIPLETLVSHLLASKRSLSSISTVWRANEIVTSARSALEQSVILSARTRFLRLGISEQVKILRKVRGGIENVYKEGQRDFKSVIRTLDNANSRLESTMDVLRSTMVEAAFRPADEQPRSLLDFVDEQGVETMRDALKESIRESKEAQTEFDSSILSFDTDLRALKTAMTSPPGVSSSQSQASLTSTLIPDNLQALETHAQDMASLLDNLVSHFDLCVNAIRHTEGGFAAVRKAASSLPPGVEPVSVSGVMETSQTLNEEGPLSDEERREMLGVLENDAAQVEDVVAELREHLSEMETKHEAILGHVSDLTATYNSTVSAFNVLEQISARLPGYLMASSNFQMHWEETKLQIQEQLEELESMRVFYENYHASYDALIMEVYRRKQSEEKVKSIMKKAIEQIEKVVEADMREREAFQGDVGDFLPGDLWSGVAVGAPRWEFVPVGSREGKESIEAPELERSVVEAAARRDRERQRLQR</sequence>
<proteinExistence type="inferred from homology"/>
<dbReference type="STRING" id="857342.A0A2T3AVG2"/>
<dbReference type="RefSeq" id="XP_024718642.1">
    <property type="nucleotide sequence ID" value="XM_024864557.1"/>
</dbReference>
<dbReference type="GO" id="GO:0030295">
    <property type="term" value="F:protein kinase activator activity"/>
    <property type="evidence" value="ECO:0007669"/>
    <property type="project" value="TreeGrafter"/>
</dbReference>
<gene>
    <name evidence="9" type="ORF">M430DRAFT_21717</name>
</gene>
<keyword evidence="4 6" id="KW-0072">Autophagy</keyword>
<evidence type="ECO:0000256" key="5">
    <source>
        <dbReference type="ARBA" id="ARBA00023136"/>
    </source>
</evidence>
<dbReference type="GO" id="GO:0000045">
    <property type="term" value="P:autophagosome assembly"/>
    <property type="evidence" value="ECO:0007669"/>
    <property type="project" value="TreeGrafter"/>
</dbReference>
<feature type="coiled-coil region" evidence="7">
    <location>
        <begin position="296"/>
        <end position="323"/>
    </location>
</feature>
<organism evidence="9 10">
    <name type="scientific">Amorphotheca resinae ATCC 22711</name>
    <dbReference type="NCBI Taxonomy" id="857342"/>
    <lineage>
        <taxon>Eukaryota</taxon>
        <taxon>Fungi</taxon>
        <taxon>Dikarya</taxon>
        <taxon>Ascomycota</taxon>
        <taxon>Pezizomycotina</taxon>
        <taxon>Leotiomycetes</taxon>
        <taxon>Helotiales</taxon>
        <taxon>Amorphothecaceae</taxon>
        <taxon>Amorphotheca</taxon>
    </lineage>
</organism>
<dbReference type="OrthoDB" id="1937984at2759"/>
<dbReference type="FunCoup" id="A0A2T3AVG2">
    <property type="interactions" value="143"/>
</dbReference>
<dbReference type="EMBL" id="KZ679015">
    <property type="protein sequence ID" value="PSS12644.1"/>
    <property type="molecule type" value="Genomic_DNA"/>
</dbReference>
<dbReference type="PANTHER" id="PTHR28005:SF1">
    <property type="entry name" value="AUTOPHAGY-RELATED PROTEIN 17"/>
    <property type="match status" value="1"/>
</dbReference>
<keyword evidence="10" id="KW-1185">Reference proteome</keyword>
<keyword evidence="3 6" id="KW-0963">Cytoplasm</keyword>
<dbReference type="InParanoid" id="A0A2T3AVG2"/>
<keyword evidence="5" id="KW-0472">Membrane</keyword>
<dbReference type="GO" id="GO:0060090">
    <property type="term" value="F:molecular adaptor activity"/>
    <property type="evidence" value="ECO:0007669"/>
    <property type="project" value="TreeGrafter"/>
</dbReference>
<evidence type="ECO:0000256" key="6">
    <source>
        <dbReference type="RuleBase" id="RU368080"/>
    </source>
</evidence>
<accession>A0A2T3AVG2</accession>
<dbReference type="InterPro" id="IPR045326">
    <property type="entry name" value="ATG17-like_dom"/>
</dbReference>
<evidence type="ECO:0000256" key="4">
    <source>
        <dbReference type="ARBA" id="ARBA00023006"/>
    </source>
</evidence>
<comment type="subcellular location">
    <subcellularLocation>
        <location evidence="6">Cytoplasm</location>
    </subcellularLocation>
    <subcellularLocation>
        <location evidence="6">Preautophagosomal structure membrane</location>
        <topology evidence="6">Peripheral membrane protein</topology>
    </subcellularLocation>
</comment>